<feature type="binding site" evidence="8">
    <location>
        <position position="69"/>
    </location>
    <ligand>
        <name>substrate</name>
    </ligand>
</feature>
<keyword evidence="5 8" id="KW-0457">Lysine biosynthesis</keyword>
<comment type="similarity">
    <text evidence="2 8">Belongs to the diaminopimelate epimerase family.</text>
</comment>
<dbReference type="EMBL" id="CAADGH010000099">
    <property type="protein sequence ID" value="VFK77093.1"/>
    <property type="molecule type" value="Genomic_DNA"/>
</dbReference>
<feature type="active site" description="Proton donor" evidence="8">
    <location>
        <position position="78"/>
    </location>
</feature>
<comment type="pathway">
    <text evidence="1 8">Amino-acid biosynthesis; L-lysine biosynthesis via DAP pathway; DL-2,6-diaminopimelate from LL-2,6-diaminopimelate: step 1/1.</text>
</comment>
<dbReference type="NCBIfam" id="TIGR00652">
    <property type="entry name" value="DapF"/>
    <property type="match status" value="1"/>
</dbReference>
<feature type="binding site" evidence="8">
    <location>
        <begin position="227"/>
        <end position="228"/>
    </location>
    <ligand>
        <name>substrate</name>
    </ligand>
</feature>
<dbReference type="HAMAP" id="MF_00197">
    <property type="entry name" value="DAP_epimerase"/>
    <property type="match status" value="1"/>
</dbReference>
<keyword evidence="6 8" id="KW-0413">Isomerase</keyword>
<feature type="active site" evidence="9">
    <location>
        <position position="78"/>
    </location>
</feature>
<dbReference type="PANTHER" id="PTHR31689">
    <property type="entry name" value="DIAMINOPIMELATE EPIMERASE, CHLOROPLASTIC"/>
    <property type="match status" value="1"/>
</dbReference>
<dbReference type="Gene3D" id="3.10.310.10">
    <property type="entry name" value="Diaminopimelate Epimerase, Chain A, domain 1"/>
    <property type="match status" value="2"/>
</dbReference>
<proteinExistence type="inferred from homology"/>
<evidence type="ECO:0000256" key="4">
    <source>
        <dbReference type="ARBA" id="ARBA00022605"/>
    </source>
</evidence>
<dbReference type="InterPro" id="IPR018510">
    <property type="entry name" value="DAP_epimerase_AS"/>
</dbReference>
<feature type="site" description="Important for dimerization" evidence="8">
    <location>
        <position position="280"/>
    </location>
</feature>
<sequence>MKLSILKCHGSGNDFVLIDETLESNSNILHSQRADLTRTICNRENGVGADGILFYQSSKVADCKMRMFNPDGGEAEMCGNGLRCVGRYCSERQMKSNVAVETMKSILNVKRGAQIYNGIETFEADIGPVSTHPGTLPMSVDSESFIGKVIDELSPELEFTALTVPNPHIITIVDEIDEALVQNCGYRANNSRLFPKGVNVSFVTSLGNNIIYVVTYERGVGITYSCGTAMSASAYVSVLRGITKAETEISVFNKGGMVKCDVKIQQGENIILKGNATFVFEAELQIGSQCKKMERQFDSKVRTDEISAYGALQEYAESVLKK</sequence>
<comment type="catalytic activity">
    <reaction evidence="7 8">
        <text>(2S,6S)-2,6-diaminopimelate = meso-2,6-diaminopimelate</text>
        <dbReference type="Rhea" id="RHEA:15393"/>
        <dbReference type="ChEBI" id="CHEBI:57609"/>
        <dbReference type="ChEBI" id="CHEBI:57791"/>
        <dbReference type="EC" id="5.1.1.7"/>
    </reaction>
</comment>
<gene>
    <name evidence="8" type="primary">dapF</name>
    <name evidence="10" type="ORF">BECKMB1821G_GA0114241_10985</name>
    <name evidence="12" type="ORF">BECKMB1821H_GA0114242_10995</name>
    <name evidence="11" type="ORF">BECKMB1821I_GA0114274_10949</name>
</gene>
<accession>A0A451BFN4</accession>
<comment type="function">
    <text evidence="8">Catalyzes the stereoinversion of LL-2,6-diaminopimelate (L,L-DAP) to meso-diaminopimelate (meso-DAP), a precursor of L-lysine and an essential component of the bacterial peptidoglycan.</text>
</comment>
<organism evidence="12">
    <name type="scientific">Candidatus Kentrum sp. MB</name>
    <dbReference type="NCBI Taxonomy" id="2138164"/>
    <lineage>
        <taxon>Bacteria</taxon>
        <taxon>Pseudomonadati</taxon>
        <taxon>Pseudomonadota</taxon>
        <taxon>Gammaproteobacteria</taxon>
        <taxon>Candidatus Kentrum</taxon>
    </lineage>
</organism>
<keyword evidence="8" id="KW-0963">Cytoplasm</keyword>
<keyword evidence="4 8" id="KW-0028">Amino-acid biosynthesis</keyword>
<evidence type="ECO:0000313" key="11">
    <source>
        <dbReference type="EMBL" id="VFK34989.1"/>
    </source>
</evidence>
<evidence type="ECO:0000256" key="3">
    <source>
        <dbReference type="ARBA" id="ARBA00013080"/>
    </source>
</evidence>
<protein>
    <recommendedName>
        <fullName evidence="3 8">Diaminopimelate epimerase</fullName>
        <shortName evidence="8">DAP epimerase</shortName>
        <ecNumber evidence="3 8">5.1.1.7</ecNumber>
    </recommendedName>
    <alternativeName>
        <fullName evidence="8">PLP-independent amino acid racemase</fullName>
    </alternativeName>
</protein>
<dbReference type="EC" id="5.1.1.7" evidence="3 8"/>
<reference evidence="12" key="1">
    <citation type="submission" date="2019-02" db="EMBL/GenBank/DDBJ databases">
        <authorList>
            <person name="Gruber-Vodicka R. H."/>
            <person name="Seah K. B. B."/>
        </authorList>
    </citation>
    <scope>NUCLEOTIDE SEQUENCE</scope>
    <source>
        <strain evidence="10">BECK_BZ197</strain>
        <strain evidence="12">BECK_BZ198</strain>
        <strain evidence="11">BECK_BZ199</strain>
    </source>
</reference>
<evidence type="ECO:0000256" key="8">
    <source>
        <dbReference type="HAMAP-Rule" id="MF_00197"/>
    </source>
</evidence>
<dbReference type="UniPathway" id="UPA00034">
    <property type="reaction ID" value="UER00025"/>
</dbReference>
<feature type="binding site" evidence="8">
    <location>
        <position position="199"/>
    </location>
    <ligand>
        <name>substrate</name>
    </ligand>
</feature>
<name>A0A451BFN4_9GAMM</name>
<evidence type="ECO:0000256" key="1">
    <source>
        <dbReference type="ARBA" id="ARBA00005196"/>
    </source>
</evidence>
<evidence type="ECO:0000313" key="12">
    <source>
        <dbReference type="EMBL" id="VFK77093.1"/>
    </source>
</evidence>
<dbReference type="EMBL" id="CAADFQ010000094">
    <property type="protein sequence ID" value="VFK34989.1"/>
    <property type="molecule type" value="Genomic_DNA"/>
</dbReference>
<dbReference type="EMBL" id="CAADFO010000098">
    <property type="protein sequence ID" value="VFK31944.1"/>
    <property type="molecule type" value="Genomic_DNA"/>
</dbReference>
<comment type="subcellular location">
    <subcellularLocation>
        <location evidence="8">Cytoplasm</location>
    </subcellularLocation>
</comment>
<comment type="caution">
    <text evidence="8">Lacks conserved residue(s) required for the propagation of feature annotation.</text>
</comment>
<dbReference type="GO" id="GO:0005829">
    <property type="term" value="C:cytosol"/>
    <property type="evidence" value="ECO:0007669"/>
    <property type="project" value="TreeGrafter"/>
</dbReference>
<dbReference type="AlphaFoldDB" id="A0A451BFN4"/>
<feature type="binding site" evidence="8">
    <location>
        <begin position="79"/>
        <end position="80"/>
    </location>
    <ligand>
        <name>substrate</name>
    </ligand>
</feature>
<dbReference type="InterPro" id="IPR001653">
    <property type="entry name" value="DAP_epimerase_DapF"/>
</dbReference>
<comment type="subunit">
    <text evidence="8">Homodimer.</text>
</comment>
<evidence type="ECO:0000313" key="10">
    <source>
        <dbReference type="EMBL" id="VFK31944.1"/>
    </source>
</evidence>
<feature type="binding site" evidence="8">
    <location>
        <position position="13"/>
    </location>
    <ligand>
        <name>substrate</name>
    </ligand>
</feature>
<evidence type="ECO:0000256" key="6">
    <source>
        <dbReference type="ARBA" id="ARBA00023235"/>
    </source>
</evidence>
<feature type="binding site" evidence="8">
    <location>
        <begin position="217"/>
        <end position="218"/>
    </location>
    <ligand>
        <name>substrate</name>
    </ligand>
</feature>
<dbReference type="SUPFAM" id="SSF54506">
    <property type="entry name" value="Diaminopimelate epimerase-like"/>
    <property type="match status" value="2"/>
</dbReference>
<dbReference type="PANTHER" id="PTHR31689:SF0">
    <property type="entry name" value="DIAMINOPIMELATE EPIMERASE"/>
    <property type="match status" value="1"/>
</dbReference>
<dbReference type="GO" id="GO:0009089">
    <property type="term" value="P:lysine biosynthetic process via diaminopimelate"/>
    <property type="evidence" value="ECO:0007669"/>
    <property type="project" value="UniProtKB-UniRule"/>
</dbReference>
<dbReference type="GO" id="GO:0008837">
    <property type="term" value="F:diaminopimelate epimerase activity"/>
    <property type="evidence" value="ECO:0007669"/>
    <property type="project" value="UniProtKB-UniRule"/>
</dbReference>
<feature type="active site" description="Proton acceptor" evidence="8">
    <location>
        <position position="226"/>
    </location>
</feature>
<feature type="binding site" evidence="8">
    <location>
        <position position="166"/>
    </location>
    <ligand>
        <name>substrate</name>
    </ligand>
</feature>
<feature type="site" description="Could be important to modulate the pK values of the two catalytic cysteine residues" evidence="8">
    <location>
        <position position="168"/>
    </location>
</feature>
<dbReference type="PROSITE" id="PS01326">
    <property type="entry name" value="DAP_EPIMERASE"/>
    <property type="match status" value="1"/>
</dbReference>
<evidence type="ECO:0000256" key="5">
    <source>
        <dbReference type="ARBA" id="ARBA00023154"/>
    </source>
</evidence>
<evidence type="ECO:0000256" key="2">
    <source>
        <dbReference type="ARBA" id="ARBA00010219"/>
    </source>
</evidence>
<dbReference type="Pfam" id="PF01678">
    <property type="entry name" value="DAP_epimerase"/>
    <property type="match status" value="2"/>
</dbReference>
<feature type="site" description="Could be important to modulate the pK values of the two catalytic cysteine residues" evidence="8">
    <location>
        <position position="217"/>
    </location>
</feature>
<evidence type="ECO:0000256" key="7">
    <source>
        <dbReference type="ARBA" id="ARBA00051712"/>
    </source>
</evidence>
<evidence type="ECO:0000256" key="9">
    <source>
        <dbReference type="PROSITE-ProRule" id="PRU10125"/>
    </source>
</evidence>